<dbReference type="STRING" id="926569.ANT_05920"/>
<sequence>MNRLETILAHKQREIEERLQTVSPEQLERDIQETLPPPDFREALRRPPGAPVRLIAEIKRASPSRGQMAPIANPIELAHCYQQNGAAAISVLTDARFFSGSLEDLRAIAALPHHPPLLRKDFILHPIQILEARAAGASAVLLIAACLSPASLRHLMAYAAELGMSALVEVHNEAELEQVLTCQPEIIGINNRNLRTFEVDPYTALRLLPLIPSPMIKVAESGIHTPEDAHRFADAGFDALLVGEALVTAANPGEKMKELIGVVE</sequence>
<dbReference type="OrthoDB" id="9804217at2"/>
<dbReference type="InterPro" id="IPR001468">
    <property type="entry name" value="Indole-3-GlycerolPSynthase_CS"/>
</dbReference>
<dbReference type="InterPro" id="IPR011060">
    <property type="entry name" value="RibuloseP-bd_barrel"/>
</dbReference>
<protein>
    <recommendedName>
        <fullName evidence="9">Indole-3-glycerol phosphate synthase</fullName>
        <shortName evidence="9">IGPS</shortName>
        <ecNumber evidence="9">4.1.1.48</ecNumber>
    </recommendedName>
</protein>
<dbReference type="GO" id="GO:0004640">
    <property type="term" value="F:phosphoribosylanthranilate isomerase activity"/>
    <property type="evidence" value="ECO:0007669"/>
    <property type="project" value="TreeGrafter"/>
</dbReference>
<keyword evidence="7 9" id="KW-0057">Aromatic amino acid biosynthesis</keyword>
<dbReference type="EMBL" id="AP012029">
    <property type="protein sequence ID" value="BAJ62626.1"/>
    <property type="molecule type" value="Genomic_DNA"/>
</dbReference>
<comment type="catalytic activity">
    <reaction evidence="1 9">
        <text>1-(2-carboxyphenylamino)-1-deoxy-D-ribulose 5-phosphate + H(+) = (1S,2R)-1-C-(indol-3-yl)glycerol 3-phosphate + CO2 + H2O</text>
        <dbReference type="Rhea" id="RHEA:23476"/>
        <dbReference type="ChEBI" id="CHEBI:15377"/>
        <dbReference type="ChEBI" id="CHEBI:15378"/>
        <dbReference type="ChEBI" id="CHEBI:16526"/>
        <dbReference type="ChEBI" id="CHEBI:58613"/>
        <dbReference type="ChEBI" id="CHEBI:58866"/>
        <dbReference type="EC" id="4.1.1.48"/>
    </reaction>
</comment>
<dbReference type="PANTHER" id="PTHR22854">
    <property type="entry name" value="TRYPTOPHAN BIOSYNTHESIS PROTEIN"/>
    <property type="match status" value="1"/>
</dbReference>
<dbReference type="PROSITE" id="PS00614">
    <property type="entry name" value="IGPS"/>
    <property type="match status" value="1"/>
</dbReference>
<organism evidence="11 12">
    <name type="scientific">Anaerolinea thermophila (strain DSM 14523 / JCM 11388 / NBRC 100420 / UNI-1)</name>
    <dbReference type="NCBI Taxonomy" id="926569"/>
    <lineage>
        <taxon>Bacteria</taxon>
        <taxon>Bacillati</taxon>
        <taxon>Chloroflexota</taxon>
        <taxon>Anaerolineae</taxon>
        <taxon>Anaerolineales</taxon>
        <taxon>Anaerolineaceae</taxon>
        <taxon>Anaerolinea</taxon>
    </lineage>
</organism>
<dbReference type="RefSeq" id="WP_013559021.1">
    <property type="nucleotide sequence ID" value="NC_014960.1"/>
</dbReference>
<evidence type="ECO:0000256" key="7">
    <source>
        <dbReference type="ARBA" id="ARBA00023141"/>
    </source>
</evidence>
<dbReference type="FunFam" id="3.20.20.70:FF:000024">
    <property type="entry name" value="Indole-3-glycerol phosphate synthase"/>
    <property type="match status" value="1"/>
</dbReference>
<keyword evidence="8 9" id="KW-0456">Lyase</keyword>
<evidence type="ECO:0000256" key="8">
    <source>
        <dbReference type="ARBA" id="ARBA00023239"/>
    </source>
</evidence>
<comment type="pathway">
    <text evidence="2 9">Amino-acid biosynthesis; L-tryptophan biosynthesis; L-tryptophan from chorismate: step 4/5.</text>
</comment>
<dbReference type="Proteomes" id="UP000008922">
    <property type="component" value="Chromosome"/>
</dbReference>
<proteinExistence type="inferred from homology"/>
<dbReference type="HAMAP" id="MF_00134_B">
    <property type="entry name" value="IGPS_B"/>
    <property type="match status" value="1"/>
</dbReference>
<dbReference type="Gene3D" id="3.20.20.70">
    <property type="entry name" value="Aldolase class I"/>
    <property type="match status" value="1"/>
</dbReference>
<dbReference type="FunCoup" id="E8N1M1">
    <property type="interactions" value="365"/>
</dbReference>
<dbReference type="SUPFAM" id="SSF51366">
    <property type="entry name" value="Ribulose-phoshate binding barrel"/>
    <property type="match status" value="1"/>
</dbReference>
<accession>E8N1M1</accession>
<gene>
    <name evidence="9 11" type="primary">trpC</name>
    <name evidence="11" type="ordered locus">ANT_05920</name>
</gene>
<evidence type="ECO:0000256" key="9">
    <source>
        <dbReference type="HAMAP-Rule" id="MF_00134"/>
    </source>
</evidence>
<keyword evidence="6 9" id="KW-0822">Tryptophan biosynthesis</keyword>
<feature type="domain" description="Indole-3-glycerol phosphate synthase" evidence="10">
    <location>
        <begin position="4"/>
        <end position="259"/>
    </location>
</feature>
<reference evidence="11 12" key="1">
    <citation type="submission" date="2010-12" db="EMBL/GenBank/DDBJ databases">
        <title>Whole genome sequence of Anaerolinea thermophila UNI-1.</title>
        <authorList>
            <person name="Narita-Yamada S."/>
            <person name="Kishi E."/>
            <person name="Watanabe Y."/>
            <person name="Takasaki K."/>
            <person name="Ankai A."/>
            <person name="Oguchi A."/>
            <person name="Fukui S."/>
            <person name="Takahashi M."/>
            <person name="Yashiro I."/>
            <person name="Hosoyama A."/>
            <person name="Sekiguchi Y."/>
            <person name="Hanada S."/>
            <person name="Fujita N."/>
        </authorList>
    </citation>
    <scope>NUCLEOTIDE SEQUENCE [LARGE SCALE GENOMIC DNA]</scope>
    <source>
        <strain evidence="12">DSM 14523 / JCM 11388 / NBRC 100420 / UNI-1</strain>
    </source>
</reference>
<dbReference type="KEGG" id="atm:ANT_05920"/>
<dbReference type="EC" id="4.1.1.48" evidence="9"/>
<dbReference type="UniPathway" id="UPA00035">
    <property type="reaction ID" value="UER00043"/>
</dbReference>
<dbReference type="InterPro" id="IPR013785">
    <property type="entry name" value="Aldolase_TIM"/>
</dbReference>
<dbReference type="PANTHER" id="PTHR22854:SF2">
    <property type="entry name" value="INDOLE-3-GLYCEROL-PHOSPHATE SYNTHASE"/>
    <property type="match status" value="1"/>
</dbReference>
<name>E8N1M1_ANATU</name>
<dbReference type="CDD" id="cd00331">
    <property type="entry name" value="IGPS"/>
    <property type="match status" value="1"/>
</dbReference>
<evidence type="ECO:0000256" key="2">
    <source>
        <dbReference type="ARBA" id="ARBA00004696"/>
    </source>
</evidence>
<comment type="similarity">
    <text evidence="3 9">Belongs to the TrpC family.</text>
</comment>
<evidence type="ECO:0000256" key="5">
    <source>
        <dbReference type="ARBA" id="ARBA00022793"/>
    </source>
</evidence>
<dbReference type="InterPro" id="IPR013798">
    <property type="entry name" value="Indole-3-glycerol_P_synth_dom"/>
</dbReference>
<keyword evidence="5 9" id="KW-0210">Decarboxylase</keyword>
<dbReference type="NCBIfam" id="NF001377">
    <property type="entry name" value="PRK00278.2-4"/>
    <property type="match status" value="1"/>
</dbReference>
<evidence type="ECO:0000256" key="1">
    <source>
        <dbReference type="ARBA" id="ARBA00001633"/>
    </source>
</evidence>
<dbReference type="Pfam" id="PF00218">
    <property type="entry name" value="IGPS"/>
    <property type="match status" value="1"/>
</dbReference>
<dbReference type="eggNOG" id="COG0134">
    <property type="taxonomic scope" value="Bacteria"/>
</dbReference>
<evidence type="ECO:0000256" key="6">
    <source>
        <dbReference type="ARBA" id="ARBA00022822"/>
    </source>
</evidence>
<dbReference type="AlphaFoldDB" id="E8N1M1"/>
<dbReference type="GO" id="GO:0004425">
    <property type="term" value="F:indole-3-glycerol-phosphate synthase activity"/>
    <property type="evidence" value="ECO:0007669"/>
    <property type="project" value="UniProtKB-UniRule"/>
</dbReference>
<evidence type="ECO:0000259" key="10">
    <source>
        <dbReference type="Pfam" id="PF00218"/>
    </source>
</evidence>
<evidence type="ECO:0000313" key="11">
    <source>
        <dbReference type="EMBL" id="BAJ62626.1"/>
    </source>
</evidence>
<evidence type="ECO:0000256" key="3">
    <source>
        <dbReference type="ARBA" id="ARBA00008737"/>
    </source>
</evidence>
<dbReference type="InParanoid" id="E8N1M1"/>
<evidence type="ECO:0000313" key="12">
    <source>
        <dbReference type="Proteomes" id="UP000008922"/>
    </source>
</evidence>
<keyword evidence="4 9" id="KW-0028">Amino-acid biosynthesis</keyword>
<dbReference type="GO" id="GO:0000162">
    <property type="term" value="P:L-tryptophan biosynthetic process"/>
    <property type="evidence" value="ECO:0007669"/>
    <property type="project" value="UniProtKB-UniRule"/>
</dbReference>
<evidence type="ECO:0000256" key="4">
    <source>
        <dbReference type="ARBA" id="ARBA00022605"/>
    </source>
</evidence>
<dbReference type="HOGENOM" id="CLU_034247_0_0_0"/>
<keyword evidence="12" id="KW-1185">Reference proteome</keyword>
<dbReference type="InterPro" id="IPR045186">
    <property type="entry name" value="Indole-3-glycerol_P_synth"/>
</dbReference>